<name>A0A928HE48_9BACT</name>
<comment type="similarity">
    <text evidence="6">Belongs to the NnrD/CARKD family.</text>
</comment>
<dbReference type="PANTHER" id="PTHR12592">
    <property type="entry name" value="ATP-DEPENDENT (S)-NAD(P)H-HYDRATE DEHYDRATASE FAMILY MEMBER"/>
    <property type="match status" value="1"/>
</dbReference>
<dbReference type="AlphaFoldDB" id="A0A928HE48"/>
<reference evidence="8" key="1">
    <citation type="submission" date="2019-04" db="EMBL/GenBank/DDBJ databases">
        <title>Evolution of Biomass-Degrading Anaerobic Consortia Revealed by Metagenomics.</title>
        <authorList>
            <person name="Peng X."/>
        </authorList>
    </citation>
    <scope>NUCLEOTIDE SEQUENCE</scope>
    <source>
        <strain evidence="8">SIG66</strain>
    </source>
</reference>
<keyword evidence="1 6" id="KW-0547">Nucleotide-binding</keyword>
<evidence type="ECO:0000259" key="7">
    <source>
        <dbReference type="PROSITE" id="PS51383"/>
    </source>
</evidence>
<comment type="caution">
    <text evidence="8">The sequence shown here is derived from an EMBL/GenBank/DDBJ whole genome shotgun (WGS) entry which is preliminary data.</text>
</comment>
<feature type="binding site" evidence="6">
    <location>
        <position position="157"/>
    </location>
    <ligand>
        <name>(6S)-NADPHX</name>
        <dbReference type="ChEBI" id="CHEBI:64076"/>
    </ligand>
</feature>
<dbReference type="GO" id="GO:0052855">
    <property type="term" value="F:ADP-dependent NAD(P)H-hydrate dehydratase activity"/>
    <property type="evidence" value="ECO:0007669"/>
    <property type="project" value="UniProtKB-UniRule"/>
</dbReference>
<evidence type="ECO:0000256" key="3">
    <source>
        <dbReference type="ARBA" id="ARBA00022857"/>
    </source>
</evidence>
<comment type="catalytic activity">
    <reaction evidence="6">
        <text>(6S)-NADPHX + ADP = AMP + phosphate + NADPH + H(+)</text>
        <dbReference type="Rhea" id="RHEA:32235"/>
        <dbReference type="ChEBI" id="CHEBI:15378"/>
        <dbReference type="ChEBI" id="CHEBI:43474"/>
        <dbReference type="ChEBI" id="CHEBI:57783"/>
        <dbReference type="ChEBI" id="CHEBI:64076"/>
        <dbReference type="ChEBI" id="CHEBI:456215"/>
        <dbReference type="ChEBI" id="CHEBI:456216"/>
        <dbReference type="EC" id="4.2.1.136"/>
    </reaction>
</comment>
<dbReference type="InterPro" id="IPR029056">
    <property type="entry name" value="Ribokinase-like"/>
</dbReference>
<feature type="binding site" evidence="6">
    <location>
        <begin position="195"/>
        <end position="199"/>
    </location>
    <ligand>
        <name>AMP</name>
        <dbReference type="ChEBI" id="CHEBI:456215"/>
    </ligand>
</feature>
<dbReference type="Pfam" id="PF01256">
    <property type="entry name" value="Carb_kinase"/>
    <property type="match status" value="1"/>
</dbReference>
<keyword evidence="3 6" id="KW-0521">NADP</keyword>
<keyword evidence="2 6" id="KW-0067">ATP-binding</keyword>
<dbReference type="EMBL" id="SUVG01000003">
    <property type="protein sequence ID" value="MBE6421164.1"/>
    <property type="molecule type" value="Genomic_DNA"/>
</dbReference>
<dbReference type="PROSITE" id="PS01050">
    <property type="entry name" value="YJEF_C_2"/>
    <property type="match status" value="1"/>
</dbReference>
<dbReference type="PANTHER" id="PTHR12592:SF0">
    <property type="entry name" value="ATP-DEPENDENT (S)-NAD(P)H-HYDRATE DEHYDRATASE"/>
    <property type="match status" value="1"/>
</dbReference>
<dbReference type="InterPro" id="IPR000631">
    <property type="entry name" value="CARKD"/>
</dbReference>
<dbReference type="EC" id="4.2.1.136" evidence="6"/>
<protein>
    <recommendedName>
        <fullName evidence="6">ADP-dependent (S)-NAD(P)H-hydrate dehydratase</fullName>
        <ecNumber evidence="6">4.2.1.136</ecNumber>
    </recommendedName>
    <alternativeName>
        <fullName evidence="6">ADP-dependent NAD(P)HX dehydratase</fullName>
    </alternativeName>
</protein>
<dbReference type="NCBIfam" id="TIGR00196">
    <property type="entry name" value="yjeF_cterm"/>
    <property type="match status" value="1"/>
</dbReference>
<comment type="catalytic activity">
    <reaction evidence="6">
        <text>(6S)-NADHX + ADP = AMP + phosphate + NADH + H(+)</text>
        <dbReference type="Rhea" id="RHEA:32223"/>
        <dbReference type="ChEBI" id="CHEBI:15378"/>
        <dbReference type="ChEBI" id="CHEBI:43474"/>
        <dbReference type="ChEBI" id="CHEBI:57945"/>
        <dbReference type="ChEBI" id="CHEBI:64074"/>
        <dbReference type="ChEBI" id="CHEBI:456215"/>
        <dbReference type="ChEBI" id="CHEBI:456216"/>
        <dbReference type="EC" id="4.2.1.136"/>
    </reaction>
</comment>
<comment type="cofactor">
    <cofactor evidence="6">
        <name>Mg(2+)</name>
        <dbReference type="ChEBI" id="CHEBI:18420"/>
    </cofactor>
</comment>
<organism evidence="8 9">
    <name type="scientific">Candidatus Avelusimicrobium gallicola</name>
    <dbReference type="NCBI Taxonomy" id="2562704"/>
    <lineage>
        <taxon>Bacteria</taxon>
        <taxon>Pseudomonadati</taxon>
        <taxon>Elusimicrobiota</taxon>
        <taxon>Elusimicrobia</taxon>
        <taxon>Elusimicrobiales</taxon>
        <taxon>Elusimicrobiaceae</taxon>
        <taxon>Candidatus Avelusimicrobium</taxon>
    </lineage>
</organism>
<evidence type="ECO:0000256" key="1">
    <source>
        <dbReference type="ARBA" id="ARBA00022741"/>
    </source>
</evidence>
<feature type="binding site" evidence="6">
    <location>
        <position position="113"/>
    </location>
    <ligand>
        <name>(6S)-NADPHX</name>
        <dbReference type="ChEBI" id="CHEBI:64076"/>
    </ligand>
</feature>
<dbReference type="SUPFAM" id="SSF53613">
    <property type="entry name" value="Ribokinase-like"/>
    <property type="match status" value="1"/>
</dbReference>
<comment type="function">
    <text evidence="6">Catalyzes the dehydration of the S-form of NAD(P)HX at the expense of ADP, which is converted to AMP. Together with NAD(P)HX epimerase, which catalyzes the epimerization of the S- and R-forms, the enzyme allows the repair of both epimers of NAD(P)HX, a damaged form of NAD(P)H that is a result of enzymatic or heat-dependent hydration.</text>
</comment>
<gene>
    <name evidence="6" type="primary">nnrD</name>
    <name evidence="8" type="ORF">E7027_03395</name>
</gene>
<dbReference type="InterPro" id="IPR017953">
    <property type="entry name" value="Carbohydrate_kinase_pred_CS"/>
</dbReference>
<dbReference type="GO" id="GO:0052856">
    <property type="term" value="F:NAD(P)HX epimerase activity"/>
    <property type="evidence" value="ECO:0007669"/>
    <property type="project" value="TreeGrafter"/>
</dbReference>
<feature type="domain" description="YjeF C-terminal" evidence="7">
    <location>
        <begin position="5"/>
        <end position="293"/>
    </location>
</feature>
<evidence type="ECO:0000313" key="9">
    <source>
        <dbReference type="Proteomes" id="UP000725649"/>
    </source>
</evidence>
<evidence type="ECO:0000256" key="5">
    <source>
        <dbReference type="ARBA" id="ARBA00023239"/>
    </source>
</evidence>
<dbReference type="GO" id="GO:0005524">
    <property type="term" value="F:ATP binding"/>
    <property type="evidence" value="ECO:0007669"/>
    <property type="project" value="UniProtKB-KW"/>
</dbReference>
<dbReference type="Proteomes" id="UP000725649">
    <property type="component" value="Unassembled WGS sequence"/>
</dbReference>
<accession>A0A928HE48</accession>
<proteinExistence type="inferred from homology"/>
<feature type="binding site" evidence="6">
    <location>
        <position position="225"/>
    </location>
    <ligand>
        <name>AMP</name>
        <dbReference type="ChEBI" id="CHEBI:456215"/>
    </ligand>
</feature>
<dbReference type="Gene3D" id="3.40.1190.20">
    <property type="match status" value="1"/>
</dbReference>
<dbReference type="GO" id="GO:0110051">
    <property type="term" value="P:metabolite repair"/>
    <property type="evidence" value="ECO:0007669"/>
    <property type="project" value="TreeGrafter"/>
</dbReference>
<keyword evidence="5 6" id="KW-0456">Lyase</keyword>
<feature type="binding site" evidence="6">
    <location>
        <position position="226"/>
    </location>
    <ligand>
        <name>(6S)-NADPHX</name>
        <dbReference type="ChEBI" id="CHEBI:64076"/>
    </ligand>
</feature>
<evidence type="ECO:0000313" key="8">
    <source>
        <dbReference type="EMBL" id="MBE6421164.1"/>
    </source>
</evidence>
<sequence length="295" mass="30930">MKEITREWVRSLLPIRRPEAHKGSFGRVLVVAGSREMCGAGLLCAKSALLAGAGLVFWALPESMQPSFAAALPEAITLPLPETESGKISAEGWPVLKNFCSKHGPSLLVVGPGMGESPLLPILFRENTLPTVIDADALNYLAGVQEFPRVPAIFTPHPGEAARLLGQDFTPAKEEERLSALQGLVALTKAVCVLKGRQTLVGAPHQTEVYRNTTGGVALAKGGSGDVLSGVIAGLWAQLGSAEKFDISSALKACLCGVYVHGLAGDLAAKIKTDYGVLAGFTAENIPSAIKEIVE</sequence>
<dbReference type="PROSITE" id="PS51383">
    <property type="entry name" value="YJEF_C_3"/>
    <property type="match status" value="1"/>
</dbReference>
<dbReference type="CDD" id="cd01171">
    <property type="entry name" value="YXKO-related"/>
    <property type="match status" value="1"/>
</dbReference>
<dbReference type="HAMAP" id="MF_01965">
    <property type="entry name" value="NADHX_dehydratase"/>
    <property type="match status" value="1"/>
</dbReference>
<evidence type="ECO:0000256" key="2">
    <source>
        <dbReference type="ARBA" id="ARBA00022840"/>
    </source>
</evidence>
<evidence type="ECO:0000256" key="6">
    <source>
        <dbReference type="HAMAP-Rule" id="MF_01965"/>
    </source>
</evidence>
<evidence type="ECO:0000256" key="4">
    <source>
        <dbReference type="ARBA" id="ARBA00023027"/>
    </source>
</evidence>
<comment type="subunit">
    <text evidence="6">Homotetramer.</text>
</comment>
<keyword evidence="4 6" id="KW-0520">NAD</keyword>
<dbReference type="GO" id="GO:0046496">
    <property type="term" value="P:nicotinamide nucleotide metabolic process"/>
    <property type="evidence" value="ECO:0007669"/>
    <property type="project" value="UniProtKB-UniRule"/>
</dbReference>
<feature type="binding site" evidence="6">
    <location>
        <position position="40"/>
    </location>
    <ligand>
        <name>(6S)-NADPHX</name>
        <dbReference type="ChEBI" id="CHEBI:64076"/>
    </ligand>
</feature>